<keyword evidence="2" id="KW-1185">Reference proteome</keyword>
<accession>A0A0W7WXI2</accession>
<proteinExistence type="predicted"/>
<evidence type="ECO:0000313" key="2">
    <source>
        <dbReference type="Proteomes" id="UP000054804"/>
    </source>
</evidence>
<organism evidence="1 2">
    <name type="scientific">Streptomyces silvensis</name>
    <dbReference type="NCBI Taxonomy" id="1765722"/>
    <lineage>
        <taxon>Bacteria</taxon>
        <taxon>Bacillati</taxon>
        <taxon>Actinomycetota</taxon>
        <taxon>Actinomycetes</taxon>
        <taxon>Kitasatosporales</taxon>
        <taxon>Streptomycetaceae</taxon>
        <taxon>Streptomyces</taxon>
    </lineage>
</organism>
<reference evidence="1 2" key="1">
    <citation type="submission" date="2015-12" db="EMBL/GenBank/DDBJ databases">
        <title>Draft genome sequence of Streptomyces silvensis ATCC 53525, a producer of novel hormone antagonists.</title>
        <authorList>
            <person name="Johnston C.W."/>
            <person name="Li Y."/>
            <person name="Magarvey N.A."/>
        </authorList>
    </citation>
    <scope>NUCLEOTIDE SEQUENCE [LARGE SCALE GENOMIC DNA]</scope>
    <source>
        <strain evidence="1 2">ATCC 53525</strain>
    </source>
</reference>
<dbReference type="EMBL" id="LOCL01000045">
    <property type="protein sequence ID" value="KUF15299.1"/>
    <property type="molecule type" value="Genomic_DNA"/>
</dbReference>
<dbReference type="InterPro" id="IPR046032">
    <property type="entry name" value="DUF5990"/>
</dbReference>
<dbReference type="STRING" id="1765722.AT728_29495"/>
<gene>
    <name evidence="1" type="ORF">AT728_29495</name>
</gene>
<dbReference type="OrthoDB" id="3783022at2"/>
<sequence>MTQKLTVRLVGRDLPGAECGERGEYRDVHVAVQRGPAPEAPVRADAPEAVFTFEVSVLQAPDGTPDFRGPHVQGKRGERFFYLTWGELPSGGDFTMFRRAKLWFADMPPARVAAGRMAGSVGLTDGEGMPVCAGVRPPEVVWEAG</sequence>
<dbReference type="AlphaFoldDB" id="A0A0W7WXI2"/>
<dbReference type="Proteomes" id="UP000054804">
    <property type="component" value="Unassembled WGS sequence"/>
</dbReference>
<dbReference type="RefSeq" id="WP_058850397.1">
    <property type="nucleotide sequence ID" value="NZ_LOCL01000045.1"/>
</dbReference>
<dbReference type="Pfam" id="PF19452">
    <property type="entry name" value="DUF5990"/>
    <property type="match status" value="1"/>
</dbReference>
<name>A0A0W7WXI2_9ACTN</name>
<comment type="caution">
    <text evidence="1">The sequence shown here is derived from an EMBL/GenBank/DDBJ whole genome shotgun (WGS) entry which is preliminary data.</text>
</comment>
<protein>
    <recommendedName>
        <fullName evidence="3">Monooxygenase</fullName>
    </recommendedName>
</protein>
<evidence type="ECO:0000313" key="1">
    <source>
        <dbReference type="EMBL" id="KUF15299.1"/>
    </source>
</evidence>
<evidence type="ECO:0008006" key="3">
    <source>
        <dbReference type="Google" id="ProtNLM"/>
    </source>
</evidence>